<feature type="transmembrane region" description="Helical" evidence="4">
    <location>
        <begin position="353"/>
        <end position="370"/>
    </location>
</feature>
<keyword evidence="3 4" id="KW-0472">Membrane</keyword>
<dbReference type="Proteomes" id="UP001569428">
    <property type="component" value="Unassembled WGS sequence"/>
</dbReference>
<organism evidence="6 7">
    <name type="scientific">Microbulbifer epialgicus</name>
    <dbReference type="NCBI Taxonomy" id="393907"/>
    <lineage>
        <taxon>Bacteria</taxon>
        <taxon>Pseudomonadati</taxon>
        <taxon>Pseudomonadota</taxon>
        <taxon>Gammaproteobacteria</taxon>
        <taxon>Cellvibrionales</taxon>
        <taxon>Microbulbiferaceae</taxon>
        <taxon>Microbulbifer</taxon>
    </lineage>
</organism>
<evidence type="ECO:0000256" key="4">
    <source>
        <dbReference type="SAM" id="Phobius"/>
    </source>
</evidence>
<name>A0ABV4P2E6_9GAMM</name>
<sequence>MRILACVLLCHFLSAFSVLGMPLFMPRMLGTFGSEAPDYLIGILFALPSICTAMAAAFWGRFADRYGKRTSLLRAQLGLTMGFLLCGFADSLGMFILGLLVQGLCGGTLAASNAYLATQLKGQHLTNSLNLTQLSARVALIVGPIALGFFTQLSEPLLLYRGLALLPLLALLATLWLPVDSSVVGDKQIAENGEQPIAVTQLAVLQFLFCFSMVVTYPYFLPYAEMLGLTNDSLVGLLYSLPHLVYALLLIPIGKLSWSAMSKTVVGLSLLATSGAMQSLTASTEILVLARLLFGSGILMTYNGLHLLITNVVSPANSGTVFGQIDASGKWAGVAAGILAGIVVAQIDIRMPFLLSVVSALLAISLLRIFNKGKTTREYQGCA</sequence>
<dbReference type="EMBL" id="JBGMEK010000034">
    <property type="protein sequence ID" value="MFA0812177.1"/>
    <property type="molecule type" value="Genomic_DNA"/>
</dbReference>
<evidence type="ECO:0000259" key="5">
    <source>
        <dbReference type="PROSITE" id="PS50850"/>
    </source>
</evidence>
<evidence type="ECO:0000313" key="7">
    <source>
        <dbReference type="Proteomes" id="UP001569428"/>
    </source>
</evidence>
<feature type="transmembrane region" description="Helical" evidence="4">
    <location>
        <begin position="233"/>
        <end position="253"/>
    </location>
</feature>
<feature type="transmembrane region" description="Helical" evidence="4">
    <location>
        <begin position="330"/>
        <end position="347"/>
    </location>
</feature>
<dbReference type="PANTHER" id="PTHR23546">
    <property type="entry name" value="TRANSPORT PROTEIN"/>
    <property type="match status" value="1"/>
</dbReference>
<gene>
    <name evidence="6" type="ORF">ACCI49_14780</name>
</gene>
<dbReference type="RefSeq" id="WP_371839806.1">
    <property type="nucleotide sequence ID" value="NZ_JBGMEK010000034.1"/>
</dbReference>
<proteinExistence type="predicted"/>
<feature type="transmembrane region" description="Helical" evidence="4">
    <location>
        <begin position="39"/>
        <end position="59"/>
    </location>
</feature>
<evidence type="ECO:0000256" key="3">
    <source>
        <dbReference type="ARBA" id="ARBA00023136"/>
    </source>
</evidence>
<keyword evidence="2 4" id="KW-1133">Transmembrane helix</keyword>
<dbReference type="SUPFAM" id="SSF103473">
    <property type="entry name" value="MFS general substrate transporter"/>
    <property type="match status" value="1"/>
</dbReference>
<evidence type="ECO:0000313" key="6">
    <source>
        <dbReference type="EMBL" id="MFA0812177.1"/>
    </source>
</evidence>
<feature type="transmembrane region" description="Helical" evidence="4">
    <location>
        <begin position="288"/>
        <end position="309"/>
    </location>
</feature>
<evidence type="ECO:0000256" key="2">
    <source>
        <dbReference type="ARBA" id="ARBA00022989"/>
    </source>
</evidence>
<feature type="domain" description="Major facilitator superfamily (MFS) profile" evidence="5">
    <location>
        <begin position="3"/>
        <end position="377"/>
    </location>
</feature>
<dbReference type="InterPro" id="IPR036259">
    <property type="entry name" value="MFS_trans_sf"/>
</dbReference>
<dbReference type="PROSITE" id="PS50850">
    <property type="entry name" value="MFS"/>
    <property type="match status" value="1"/>
</dbReference>
<dbReference type="PANTHER" id="PTHR23546:SF1">
    <property type="entry name" value="MEMBRANE PROTEIN"/>
    <property type="match status" value="1"/>
</dbReference>
<accession>A0ABV4P2E6</accession>
<keyword evidence="1 4" id="KW-0812">Transmembrane</keyword>
<keyword evidence="7" id="KW-1185">Reference proteome</keyword>
<feature type="transmembrane region" description="Helical" evidence="4">
    <location>
        <begin position="129"/>
        <end position="151"/>
    </location>
</feature>
<dbReference type="Gene3D" id="1.20.1250.20">
    <property type="entry name" value="MFS general substrate transporter like domains"/>
    <property type="match status" value="2"/>
</dbReference>
<feature type="transmembrane region" description="Helical" evidence="4">
    <location>
        <begin position="198"/>
        <end position="221"/>
    </location>
</feature>
<feature type="transmembrane region" description="Helical" evidence="4">
    <location>
        <begin position="157"/>
        <end position="177"/>
    </location>
</feature>
<dbReference type="InterPro" id="IPR020846">
    <property type="entry name" value="MFS_dom"/>
</dbReference>
<dbReference type="Pfam" id="PF07690">
    <property type="entry name" value="MFS_1"/>
    <property type="match status" value="1"/>
</dbReference>
<dbReference type="InterPro" id="IPR011701">
    <property type="entry name" value="MFS"/>
</dbReference>
<comment type="caution">
    <text evidence="6">The sequence shown here is derived from an EMBL/GenBank/DDBJ whole genome shotgun (WGS) entry which is preliminary data.</text>
</comment>
<protein>
    <submittedName>
        <fullName evidence="6">MFS transporter</fullName>
    </submittedName>
</protein>
<reference evidence="6 7" key="1">
    <citation type="submission" date="2024-08" db="EMBL/GenBank/DDBJ databases">
        <authorList>
            <person name="Ishaq N."/>
        </authorList>
    </citation>
    <scope>NUCLEOTIDE SEQUENCE [LARGE SCALE GENOMIC DNA]</scope>
    <source>
        <strain evidence="6 7">DSM 18651</strain>
    </source>
</reference>
<evidence type="ECO:0000256" key="1">
    <source>
        <dbReference type="ARBA" id="ARBA00022692"/>
    </source>
</evidence>